<gene>
    <name evidence="3" type="ORF">BUFA31_09410</name>
</gene>
<dbReference type="Pfam" id="PF18998">
    <property type="entry name" value="Flg_new_2"/>
    <property type="match status" value="1"/>
</dbReference>
<dbReference type="Proteomes" id="UP000620147">
    <property type="component" value="Unassembled WGS sequence"/>
</dbReference>
<sequence length="1072" mass="114423">MKAECNGLSDELEIVLISEEGSKEETPIIDWITSAKGTYGQTWNEMVDASGCSATLNGADLSGRFEVINGDTVPNIGDKYRLKFTSEDGKYIVESEEFYAEIQPKALTITAESAEKVFDGEPLVKDGYIAGELVSDDEIIEVKVSGTQMNVGEVKNVPSNAKICKNGMDKTENYAISYVNGTLKVTPRDIADAQIDMKQTEYVYNESAHNPKPIVMINGKELLNGTDFELSYANNVNCGTATVTINGKGNYTGKVEKTFRIMPKMPEKDVDYKVALPAASIYDGKPREASVWTRTGVGEVTVWYNDSTALPVHVGTYNVAVEIASSDNFSAVKRMDIGSFTINRRTISLDTTALKIADKTYNGRDDDAQISGLAFSNLPDGAVLSEGTDYTLATRYASAEAGERDVTITVTLTNENYTLKDGNCIVKGKILPKTVELVVIAKDAVYAGLPYSEGNLTCSGTSAPTYRYYADSNGAKSNQLDGAPINAGTYWVEAYAPETSSTASATSQAVRFHIEKAPLCIRAKDKTITYGETLSDNGAEINGFVNNENEAVLSGLNYAFDYAQFSDIGTYTIIPMDAKAENYKITYENGVLNVQPKPVEIKWNGESIFYYDGTPKLVTAEAIGAVNGDALTVIIEDGSRTEIGAYTARAVALAGGKAGNYVLPEAQTFSFQIKKALETAAVTPSTVTAVIDGLTIRLIGFATEPITVSAPDAVVAGDTLIIHGVTYTIDRSAVDVRRAEITFVFADSSTQTNVYGAGDIGTAFPADSKRGYTFDGWEIGDKTYTTLTEEALTKLNGTQTAAPVFTAQQSGGTSGSGGGGPVRTPTGAVTAAKSEHGEVSITPKNAAKGSTVMIKAVPKEGYALKTIAVTDQSGKPVAVTEKDGRFTFVMPACNVTLTPIFERQPAQNVSFDDVKPTEWYADAVHCVVEKGLMSGTGTDAFSSDGTTTRGMLMTILARYAGADTTGGASWYEKGMAWAQSAGISDGRAPEAGITREQLVTMLYRYADAPEASGTLDAFADADTVSAYAADAMRWAAANGIVNGSHGRLNPQGNATRAQAAAMLMRFCEKMEQ</sequence>
<dbReference type="EMBL" id="BLYJ01000008">
    <property type="protein sequence ID" value="GFO87777.1"/>
    <property type="molecule type" value="Genomic_DNA"/>
</dbReference>
<name>A0ABQ1DYI0_9FIRM</name>
<feature type="domain" description="SLH" evidence="2">
    <location>
        <begin position="1015"/>
        <end position="1072"/>
    </location>
</feature>
<dbReference type="RefSeq" id="WP_188886193.1">
    <property type="nucleotide sequence ID" value="NZ_BMQH01000006.1"/>
</dbReference>
<proteinExistence type="predicted"/>
<evidence type="ECO:0000259" key="2">
    <source>
        <dbReference type="PROSITE" id="PS51272"/>
    </source>
</evidence>
<dbReference type="Pfam" id="PF18676">
    <property type="entry name" value="MBG_2"/>
    <property type="match status" value="1"/>
</dbReference>
<dbReference type="Pfam" id="PF00395">
    <property type="entry name" value="SLH"/>
    <property type="match status" value="2"/>
</dbReference>
<dbReference type="Pfam" id="PF18887">
    <property type="entry name" value="MBG_3"/>
    <property type="match status" value="1"/>
</dbReference>
<evidence type="ECO:0000256" key="1">
    <source>
        <dbReference type="ARBA" id="ARBA00022737"/>
    </source>
</evidence>
<reference evidence="3 4" key="1">
    <citation type="submission" date="2020-06" db="EMBL/GenBank/DDBJ databases">
        <title>Characterization of fructooligosaccharide metabolism and fructooligosaccharide-degrading enzymes in human commensal butyrate producers.</title>
        <authorList>
            <person name="Tanno H."/>
            <person name="Fujii T."/>
            <person name="Hirano K."/>
            <person name="Maeno S."/>
            <person name="Tonozuka T."/>
            <person name="Sakamoto M."/>
            <person name="Ohkuma M."/>
            <person name="Tochio T."/>
            <person name="Endo A."/>
        </authorList>
    </citation>
    <scope>NUCLEOTIDE SEQUENCE [LARGE SCALE GENOMIC DNA]</scope>
    <source>
        <strain evidence="3 4">JCM 31056</strain>
    </source>
</reference>
<keyword evidence="4" id="KW-1185">Reference proteome</keyword>
<dbReference type="InterPro" id="IPR001119">
    <property type="entry name" value="SLH_dom"/>
</dbReference>
<dbReference type="PROSITE" id="PS51272">
    <property type="entry name" value="SLH"/>
    <property type="match status" value="2"/>
</dbReference>
<dbReference type="InterPro" id="IPR041286">
    <property type="entry name" value="MBG_2"/>
</dbReference>
<evidence type="ECO:0000313" key="3">
    <source>
        <dbReference type="EMBL" id="GFO87777.1"/>
    </source>
</evidence>
<protein>
    <recommendedName>
        <fullName evidence="2">SLH domain-containing protein</fullName>
    </recommendedName>
</protein>
<dbReference type="InterPro" id="IPR043772">
    <property type="entry name" value="MBG_3"/>
</dbReference>
<keyword evidence="1" id="KW-0677">Repeat</keyword>
<comment type="caution">
    <text evidence="3">The sequence shown here is derived from an EMBL/GenBank/DDBJ whole genome shotgun (WGS) entry which is preliminary data.</text>
</comment>
<feature type="domain" description="SLH" evidence="2">
    <location>
        <begin position="907"/>
        <end position="970"/>
    </location>
</feature>
<accession>A0ABQ1DYI0</accession>
<evidence type="ECO:0000313" key="4">
    <source>
        <dbReference type="Proteomes" id="UP000620147"/>
    </source>
</evidence>
<dbReference type="InterPro" id="IPR044060">
    <property type="entry name" value="Bacterial_rp_domain"/>
</dbReference>
<organism evidence="3 4">
    <name type="scientific">Butyricicoccus faecihominis</name>
    <dbReference type="NCBI Taxonomy" id="1712515"/>
    <lineage>
        <taxon>Bacteria</taxon>
        <taxon>Bacillati</taxon>
        <taxon>Bacillota</taxon>
        <taxon>Clostridia</taxon>
        <taxon>Eubacteriales</taxon>
        <taxon>Butyricicoccaceae</taxon>
        <taxon>Butyricicoccus</taxon>
    </lineage>
</organism>